<accession>A0A024GH60</accession>
<dbReference type="Proteomes" id="UP000053237">
    <property type="component" value="Unassembled WGS sequence"/>
</dbReference>
<evidence type="ECO:0000256" key="1">
    <source>
        <dbReference type="SAM" id="MobiDB-lite"/>
    </source>
</evidence>
<organism evidence="2 3">
    <name type="scientific">Albugo candida</name>
    <dbReference type="NCBI Taxonomy" id="65357"/>
    <lineage>
        <taxon>Eukaryota</taxon>
        <taxon>Sar</taxon>
        <taxon>Stramenopiles</taxon>
        <taxon>Oomycota</taxon>
        <taxon>Peronosporomycetes</taxon>
        <taxon>Albuginales</taxon>
        <taxon>Albuginaceae</taxon>
        <taxon>Albugo</taxon>
    </lineage>
</organism>
<comment type="caution">
    <text evidence="2">The sequence shown here is derived from an EMBL/GenBank/DDBJ whole genome shotgun (WGS) entry which is preliminary data.</text>
</comment>
<sequence>MSTEHTCEKNRDSSACESEPSESNKSNMFSANDIENIDNVRDPPINPVESQGGLQLFISDTKQQTRKDTFTRKKVSLDSKAQVLNASWGLSFGLQSKSSGSGKKTPTHCPPLNSWFLSKGPANFVKKVQVTSKAISGWYDTGTRTEAVDTRSYNLERKQNRKCNIQALESSPHKNSFFDSLAHASWRTWFGEVGTTNILDPVDINRKFEVIVPAANYFTEVVRKTNNDNLDRDDNPCKRKKRQIVTMLDEFENQLQLEKEIGKQFEHDLVRILQSGL</sequence>
<feature type="compositionally biased region" description="Basic and acidic residues" evidence="1">
    <location>
        <begin position="1"/>
        <end position="14"/>
    </location>
</feature>
<reference evidence="2 3" key="1">
    <citation type="submission" date="2012-05" db="EMBL/GenBank/DDBJ databases">
        <title>Recombination and specialization in a pathogen metapopulation.</title>
        <authorList>
            <person name="Gardiner A."/>
            <person name="Kemen E."/>
            <person name="Schultz-Larsen T."/>
            <person name="MacLean D."/>
            <person name="Van Oosterhout C."/>
            <person name="Jones J.D.G."/>
        </authorList>
    </citation>
    <scope>NUCLEOTIDE SEQUENCE [LARGE SCALE GENOMIC DNA]</scope>
    <source>
        <strain evidence="2 3">Ac Nc2</strain>
    </source>
</reference>
<name>A0A024GH60_9STRA</name>
<dbReference type="EMBL" id="CAIX01000120">
    <property type="protein sequence ID" value="CCI46223.1"/>
    <property type="molecule type" value="Genomic_DNA"/>
</dbReference>
<dbReference type="AlphaFoldDB" id="A0A024GH60"/>
<protein>
    <submittedName>
        <fullName evidence="2">Uncharacterized protein</fullName>
    </submittedName>
</protein>
<gene>
    <name evidence="2" type="ORF">BN9_071520</name>
</gene>
<dbReference type="InParanoid" id="A0A024GH60"/>
<evidence type="ECO:0000313" key="3">
    <source>
        <dbReference type="Proteomes" id="UP000053237"/>
    </source>
</evidence>
<dbReference type="OrthoDB" id="79932at2759"/>
<keyword evidence="3" id="KW-1185">Reference proteome</keyword>
<feature type="region of interest" description="Disordered" evidence="1">
    <location>
        <begin position="1"/>
        <end position="34"/>
    </location>
</feature>
<feature type="compositionally biased region" description="Polar residues" evidence="1">
    <location>
        <begin position="15"/>
        <end position="30"/>
    </location>
</feature>
<evidence type="ECO:0000313" key="2">
    <source>
        <dbReference type="EMBL" id="CCI46223.1"/>
    </source>
</evidence>
<proteinExistence type="predicted"/>